<evidence type="ECO:0000256" key="11">
    <source>
        <dbReference type="ARBA" id="ARBA00023180"/>
    </source>
</evidence>
<evidence type="ECO:0000256" key="10">
    <source>
        <dbReference type="ARBA" id="ARBA00023170"/>
    </source>
</evidence>
<keyword evidence="8 13" id="KW-0472">Membrane</keyword>
<evidence type="ECO:0000313" key="15">
    <source>
        <dbReference type="Ensembl" id="ENSOTSP00005077418.1"/>
    </source>
</evidence>
<feature type="transmembrane region" description="Helical" evidence="13">
    <location>
        <begin position="250"/>
        <end position="269"/>
    </location>
</feature>
<evidence type="ECO:0000313" key="16">
    <source>
        <dbReference type="Proteomes" id="UP000694402"/>
    </source>
</evidence>
<dbReference type="PROSITE" id="PS50262">
    <property type="entry name" value="G_PROTEIN_RECEP_F1_2"/>
    <property type="match status" value="1"/>
</dbReference>
<keyword evidence="16" id="KW-1185">Reference proteome</keyword>
<evidence type="ECO:0000256" key="12">
    <source>
        <dbReference type="ARBA" id="ARBA00023224"/>
    </source>
</evidence>
<evidence type="ECO:0000256" key="5">
    <source>
        <dbReference type="ARBA" id="ARBA00022725"/>
    </source>
</evidence>
<keyword evidence="9" id="KW-1015">Disulfide bond</keyword>
<dbReference type="PRINTS" id="PR00237">
    <property type="entry name" value="GPCRRHODOPSN"/>
</dbReference>
<feature type="transmembrane region" description="Helical" evidence="13">
    <location>
        <begin position="109"/>
        <end position="127"/>
    </location>
</feature>
<dbReference type="Proteomes" id="UP000694402">
    <property type="component" value="Unassembled WGS sequence"/>
</dbReference>
<dbReference type="PANTHER" id="PTHR26450">
    <property type="entry name" value="OLFACTORY RECEPTOR 56B1-RELATED"/>
    <property type="match status" value="1"/>
</dbReference>
<dbReference type="InterPro" id="IPR017452">
    <property type="entry name" value="GPCR_Rhodpsn_7TM"/>
</dbReference>
<organism evidence="15 16">
    <name type="scientific">Oncorhynchus tshawytscha</name>
    <name type="common">Chinook salmon</name>
    <name type="synonym">Salmo tshawytscha</name>
    <dbReference type="NCBI Taxonomy" id="74940"/>
    <lineage>
        <taxon>Eukaryota</taxon>
        <taxon>Metazoa</taxon>
        <taxon>Chordata</taxon>
        <taxon>Craniata</taxon>
        <taxon>Vertebrata</taxon>
        <taxon>Euteleostomi</taxon>
        <taxon>Actinopterygii</taxon>
        <taxon>Neopterygii</taxon>
        <taxon>Teleostei</taxon>
        <taxon>Protacanthopterygii</taxon>
        <taxon>Salmoniformes</taxon>
        <taxon>Salmonidae</taxon>
        <taxon>Salmoninae</taxon>
        <taxon>Oncorhynchus</taxon>
    </lineage>
</organism>
<dbReference type="GO" id="GO:0005886">
    <property type="term" value="C:plasma membrane"/>
    <property type="evidence" value="ECO:0007669"/>
    <property type="project" value="UniProtKB-SubCell"/>
</dbReference>
<dbReference type="PANTHER" id="PTHR26450:SF87">
    <property type="entry name" value="OLFACTORY RECEPTOR 51F2"/>
    <property type="match status" value="1"/>
</dbReference>
<reference evidence="15" key="2">
    <citation type="submission" date="2025-09" db="UniProtKB">
        <authorList>
            <consortium name="Ensembl"/>
        </authorList>
    </citation>
    <scope>IDENTIFICATION</scope>
</reference>
<dbReference type="InterPro" id="IPR000725">
    <property type="entry name" value="Olfact_rcpt"/>
</dbReference>
<evidence type="ECO:0000256" key="2">
    <source>
        <dbReference type="ARBA" id="ARBA00022475"/>
    </source>
</evidence>
<dbReference type="InterPro" id="IPR000276">
    <property type="entry name" value="GPCR_Rhodpsn"/>
</dbReference>
<feature type="transmembrane region" description="Helical" evidence="13">
    <location>
        <begin position="33"/>
        <end position="57"/>
    </location>
</feature>
<evidence type="ECO:0000256" key="3">
    <source>
        <dbReference type="ARBA" id="ARBA00022606"/>
    </source>
</evidence>
<dbReference type="Pfam" id="PF13853">
    <property type="entry name" value="7tm_4"/>
    <property type="match status" value="1"/>
</dbReference>
<proteinExistence type="predicted"/>
<dbReference type="InterPro" id="IPR050402">
    <property type="entry name" value="OR51/52/56-like"/>
</dbReference>
<evidence type="ECO:0000256" key="1">
    <source>
        <dbReference type="ARBA" id="ARBA00004651"/>
    </source>
</evidence>
<dbReference type="AlphaFoldDB" id="A0A8C8ICU1"/>
<name>A0A8C8ICU1_ONCTS</name>
<accession>A0A8C8ICU1</accession>
<evidence type="ECO:0000256" key="8">
    <source>
        <dbReference type="ARBA" id="ARBA00023136"/>
    </source>
</evidence>
<dbReference type="Gene3D" id="1.20.1070.10">
    <property type="entry name" value="Rhodopsin 7-helix transmembrane proteins"/>
    <property type="match status" value="1"/>
</dbReference>
<dbReference type="GeneTree" id="ENSGT00950000182847"/>
<feature type="transmembrane region" description="Helical" evidence="13">
    <location>
        <begin position="275"/>
        <end position="298"/>
    </location>
</feature>
<keyword evidence="6 13" id="KW-1133">Transmembrane helix</keyword>
<evidence type="ECO:0000256" key="13">
    <source>
        <dbReference type="SAM" id="Phobius"/>
    </source>
</evidence>
<evidence type="ECO:0000256" key="9">
    <source>
        <dbReference type="ARBA" id="ARBA00023157"/>
    </source>
</evidence>
<keyword evidence="4 13" id="KW-0812">Transmembrane</keyword>
<evidence type="ECO:0000256" key="7">
    <source>
        <dbReference type="ARBA" id="ARBA00023040"/>
    </source>
</evidence>
<reference evidence="15" key="1">
    <citation type="submission" date="2025-08" db="UniProtKB">
        <authorList>
            <consortium name="Ensembl"/>
        </authorList>
    </citation>
    <scope>IDENTIFICATION</scope>
</reference>
<keyword evidence="5" id="KW-0552">Olfaction</keyword>
<keyword evidence="12" id="KW-0807">Transducer</keyword>
<sequence>MSSMITIIKQNSSFVRPQYFFINGFHDIPHAKFYYIFLCFAYVVAVCGNSIVMFIIFTQRYLHIPKYIGILNLAVADLGESSALIPNLIKTFIFDSQYITYEAFLANMFFVFSFIALQSMTLVGLTCDRFVAICLPLRYHTLLTNTSILIASAWLIDFLLVGILFGLTLRFPVCKTVIVNIYCDNMSLLRLTCATETTVNNIYGLFITGLLHGAGAFSVVFSYSLILFTCFRGSDSDAKLKALHTCATHLLVFLIYEFSGIIVVLVYRIPNTPLLLQTFAGMIFVIFPPGLNPVIYGIKTKKIRVKLLQLFSMAKGSVRVVKVNSVT</sequence>
<evidence type="ECO:0000259" key="14">
    <source>
        <dbReference type="PROSITE" id="PS50262"/>
    </source>
</evidence>
<evidence type="ECO:0000256" key="4">
    <source>
        <dbReference type="ARBA" id="ARBA00022692"/>
    </source>
</evidence>
<dbReference type="GO" id="GO:0004930">
    <property type="term" value="F:G protein-coupled receptor activity"/>
    <property type="evidence" value="ECO:0007669"/>
    <property type="project" value="UniProtKB-KW"/>
</dbReference>
<dbReference type="GO" id="GO:0004984">
    <property type="term" value="F:olfactory receptor activity"/>
    <property type="evidence" value="ECO:0007669"/>
    <property type="project" value="InterPro"/>
</dbReference>
<keyword evidence="10" id="KW-0675">Receptor</keyword>
<feature type="transmembrane region" description="Helical" evidence="13">
    <location>
        <begin position="148"/>
        <end position="167"/>
    </location>
</feature>
<dbReference type="PRINTS" id="PR00245">
    <property type="entry name" value="OLFACTORYR"/>
</dbReference>
<dbReference type="FunFam" id="1.20.1070.10:FF:000024">
    <property type="entry name" value="Olfactory receptor"/>
    <property type="match status" value="1"/>
</dbReference>
<dbReference type="SUPFAM" id="SSF81321">
    <property type="entry name" value="Family A G protein-coupled receptor-like"/>
    <property type="match status" value="1"/>
</dbReference>
<keyword evidence="2" id="KW-1003">Cell membrane</keyword>
<protein>
    <recommendedName>
        <fullName evidence="14">G-protein coupled receptors family 1 profile domain-containing protein</fullName>
    </recommendedName>
</protein>
<evidence type="ECO:0000256" key="6">
    <source>
        <dbReference type="ARBA" id="ARBA00022989"/>
    </source>
</evidence>
<keyword evidence="3" id="KW-0716">Sensory transduction</keyword>
<feature type="domain" description="G-protein coupled receptors family 1 profile" evidence="14">
    <location>
        <begin position="48"/>
        <end position="296"/>
    </location>
</feature>
<comment type="subcellular location">
    <subcellularLocation>
        <location evidence="1">Cell membrane</location>
        <topology evidence="1">Multi-pass membrane protein</topology>
    </subcellularLocation>
</comment>
<keyword evidence="7" id="KW-0297">G-protein coupled receptor</keyword>
<keyword evidence="11" id="KW-0325">Glycoprotein</keyword>
<feature type="transmembrane region" description="Helical" evidence="13">
    <location>
        <begin position="202"/>
        <end position="229"/>
    </location>
</feature>
<dbReference type="Ensembl" id="ENSOTST00005083894.2">
    <property type="protein sequence ID" value="ENSOTSP00005077418.1"/>
    <property type="gene ID" value="ENSOTSG00005036497.2"/>
</dbReference>